<dbReference type="STRING" id="84698.SAMN04488528_100765"/>
<keyword evidence="14" id="KW-0333">Golgi apparatus</keyword>
<keyword evidence="12" id="KW-0256">Endoplasmic reticulum</keyword>
<dbReference type="Proteomes" id="UP000198619">
    <property type="component" value="Unassembled WGS sequence"/>
</dbReference>
<dbReference type="GO" id="GO:0005576">
    <property type="term" value="C:extracellular region"/>
    <property type="evidence" value="ECO:0007669"/>
    <property type="project" value="UniProtKB-SubCell"/>
</dbReference>
<organism evidence="22 23">
    <name type="scientific">Clostridium frigidicarnis</name>
    <dbReference type="NCBI Taxonomy" id="84698"/>
    <lineage>
        <taxon>Bacteria</taxon>
        <taxon>Bacillati</taxon>
        <taxon>Bacillota</taxon>
        <taxon>Clostridia</taxon>
        <taxon>Eubacteriales</taxon>
        <taxon>Clostridiaceae</taxon>
        <taxon>Clostridium</taxon>
    </lineage>
</organism>
<evidence type="ECO:0000256" key="15">
    <source>
        <dbReference type="ARBA" id="ARBA00023049"/>
    </source>
</evidence>
<dbReference type="GO" id="GO:0004180">
    <property type="term" value="F:carboxypeptidase activity"/>
    <property type="evidence" value="ECO:0007669"/>
    <property type="project" value="UniProtKB-KW"/>
</dbReference>
<dbReference type="RefSeq" id="WP_090039747.1">
    <property type="nucleotide sequence ID" value="NZ_FOKI01000007.1"/>
</dbReference>
<dbReference type="PANTHER" id="PTHR12053:SF3">
    <property type="entry name" value="CARBOXYPEPTIDASE Q"/>
    <property type="match status" value="1"/>
</dbReference>
<keyword evidence="13" id="KW-0862">Zinc</keyword>
<evidence type="ECO:0000256" key="17">
    <source>
        <dbReference type="ARBA" id="ARBA00023180"/>
    </source>
</evidence>
<evidence type="ECO:0000256" key="16">
    <source>
        <dbReference type="ARBA" id="ARBA00023145"/>
    </source>
</evidence>
<evidence type="ECO:0000256" key="5">
    <source>
        <dbReference type="ARBA" id="ARBA00014116"/>
    </source>
</evidence>
<keyword evidence="7" id="KW-0121">Carboxypeptidase</keyword>
<dbReference type="Gene3D" id="3.50.30.30">
    <property type="match status" value="1"/>
</dbReference>
<evidence type="ECO:0000256" key="3">
    <source>
        <dbReference type="ARBA" id="ARBA00004555"/>
    </source>
</evidence>
<proteinExistence type="predicted"/>
<evidence type="ECO:0000256" key="4">
    <source>
        <dbReference type="ARBA" id="ARBA00004613"/>
    </source>
</evidence>
<evidence type="ECO:0000256" key="20">
    <source>
        <dbReference type="ARBA" id="ARBA00033328"/>
    </source>
</evidence>
<keyword evidence="10" id="KW-0732">Signal</keyword>
<evidence type="ECO:0000256" key="9">
    <source>
        <dbReference type="ARBA" id="ARBA00022723"/>
    </source>
</evidence>
<keyword evidence="15" id="KW-0482">Metalloprotease</keyword>
<keyword evidence="9" id="KW-0479">Metal-binding</keyword>
<evidence type="ECO:0000256" key="7">
    <source>
        <dbReference type="ARBA" id="ARBA00022645"/>
    </source>
</evidence>
<keyword evidence="8" id="KW-0645">Protease</keyword>
<accession>A0A1I0X779</accession>
<keyword evidence="6" id="KW-0964">Secreted</keyword>
<evidence type="ECO:0000259" key="21">
    <source>
        <dbReference type="Pfam" id="PF04389"/>
    </source>
</evidence>
<dbReference type="PANTHER" id="PTHR12053">
    <property type="entry name" value="PROTEASE FAMILY M28 PLASMA GLUTAMATE CARBOXYPEPTIDASE-RELATED"/>
    <property type="match status" value="1"/>
</dbReference>
<evidence type="ECO:0000256" key="13">
    <source>
        <dbReference type="ARBA" id="ARBA00022833"/>
    </source>
</evidence>
<evidence type="ECO:0000256" key="8">
    <source>
        <dbReference type="ARBA" id="ARBA00022670"/>
    </source>
</evidence>
<comment type="subunit">
    <text evidence="19">Homodimer. The monomeric form is inactive while the homodimer is active.</text>
</comment>
<evidence type="ECO:0000313" key="22">
    <source>
        <dbReference type="EMBL" id="SFA95873.1"/>
    </source>
</evidence>
<dbReference type="GO" id="GO:0005764">
    <property type="term" value="C:lysosome"/>
    <property type="evidence" value="ECO:0007669"/>
    <property type="project" value="UniProtKB-SubCell"/>
</dbReference>
<sequence length="682" mass="78436">MMKDFEVYRYYCQALDLNFSKNIMERLGQFGDDEATGNRSAGSKASYDAAKYLYSKFKEAGLTNVSMDKFQVNGWTYKGANLLYKDDKGLLQKIVLGGYASNIKAVNEEVSIVDGGRGTIDELKALGDIKNKLVLVSVINPMTDYWINLPAYEAYLHDAKGILIALTYSIEHDDILISFDLQAPAYCSTLAISIKDVKRLKDLIYDSTNKEIKAIFNANSTVEPYADSYNVVGEINGKSSEIIYLIAHYDGYYHSFFDDANGISVMLGISKAIIDSGYTPMKTIRILAQGAEEWGQGYKDYDWACGSYYEIEKIHPELKEKAFALINFDGNFPIAKERNFRIYSSYELYKYVKNFIKLFMSKSDYNYEVICPSLILADDFSYYKNGIPTLMPGEDFENSIYFENYYHSSMDSEKAGFDLRTYEMIHKLYGRIIFNLDFLPIRPLNFNTRFEIMKKELLTPIISNDLEETINAICCTSETLSQAIQSINSCYIDHFKIRNFISCKSINKNSYSINLMLFELLKKIQDSFLAFNWEQSIHTLTFPHSVAMKNIDLLISAISSLKTRSESLNDIVEKYIKPIDNNKYVFEFSKKTYDFFSYRIPYGNGDSWGSNMIKKPNEDLYDLAHSLKSKYYESDPNVDDEIRILENSLKKQRDYLKEISGKEIEDMKVVIKLMNNIIDAIN</sequence>
<keyword evidence="23" id="KW-1185">Reference proteome</keyword>
<evidence type="ECO:0000256" key="1">
    <source>
        <dbReference type="ARBA" id="ARBA00004240"/>
    </source>
</evidence>
<dbReference type="AlphaFoldDB" id="A0A1I0X779"/>
<dbReference type="GO" id="GO:0046872">
    <property type="term" value="F:metal ion binding"/>
    <property type="evidence" value="ECO:0007669"/>
    <property type="project" value="UniProtKB-KW"/>
</dbReference>
<evidence type="ECO:0000256" key="2">
    <source>
        <dbReference type="ARBA" id="ARBA00004371"/>
    </source>
</evidence>
<comment type="subcellular location">
    <subcellularLocation>
        <location evidence="1">Endoplasmic reticulum</location>
    </subcellularLocation>
    <subcellularLocation>
        <location evidence="3">Golgi apparatus</location>
    </subcellularLocation>
    <subcellularLocation>
        <location evidence="2">Lysosome</location>
    </subcellularLocation>
    <subcellularLocation>
        <location evidence="4">Secreted</location>
    </subcellularLocation>
</comment>
<protein>
    <recommendedName>
        <fullName evidence="5">Carboxypeptidase Q</fullName>
    </recommendedName>
    <alternativeName>
        <fullName evidence="20">Plasma glutamate carboxypeptidase</fullName>
    </alternativeName>
</protein>
<dbReference type="Pfam" id="PF04389">
    <property type="entry name" value="Peptidase_M28"/>
    <property type="match status" value="1"/>
</dbReference>
<evidence type="ECO:0000256" key="6">
    <source>
        <dbReference type="ARBA" id="ARBA00022525"/>
    </source>
</evidence>
<feature type="domain" description="Peptidase M28" evidence="21">
    <location>
        <begin position="230"/>
        <end position="424"/>
    </location>
</feature>
<evidence type="ECO:0000256" key="18">
    <source>
        <dbReference type="ARBA" id="ARBA00023228"/>
    </source>
</evidence>
<keyword evidence="18" id="KW-0458">Lysosome</keyword>
<evidence type="ECO:0000256" key="19">
    <source>
        <dbReference type="ARBA" id="ARBA00025833"/>
    </source>
</evidence>
<evidence type="ECO:0000256" key="12">
    <source>
        <dbReference type="ARBA" id="ARBA00022824"/>
    </source>
</evidence>
<dbReference type="InterPro" id="IPR039866">
    <property type="entry name" value="CPQ"/>
</dbReference>
<dbReference type="SUPFAM" id="SSF53187">
    <property type="entry name" value="Zn-dependent exopeptidases"/>
    <property type="match status" value="1"/>
</dbReference>
<evidence type="ECO:0000256" key="14">
    <source>
        <dbReference type="ARBA" id="ARBA00023034"/>
    </source>
</evidence>
<dbReference type="GO" id="GO:0006508">
    <property type="term" value="P:proteolysis"/>
    <property type="evidence" value="ECO:0007669"/>
    <property type="project" value="UniProtKB-KW"/>
</dbReference>
<keyword evidence="17" id="KW-0325">Glycoprotein</keyword>
<evidence type="ECO:0000313" key="23">
    <source>
        <dbReference type="Proteomes" id="UP000198619"/>
    </source>
</evidence>
<keyword evidence="16" id="KW-0865">Zymogen</keyword>
<dbReference type="InterPro" id="IPR007484">
    <property type="entry name" value="Peptidase_M28"/>
</dbReference>
<keyword evidence="11" id="KW-0378">Hydrolase</keyword>
<gene>
    <name evidence="22" type="ORF">SAMN04488528_100765</name>
</gene>
<dbReference type="EMBL" id="FOKI01000007">
    <property type="protein sequence ID" value="SFA95873.1"/>
    <property type="molecule type" value="Genomic_DNA"/>
</dbReference>
<dbReference type="Gene3D" id="3.40.630.10">
    <property type="entry name" value="Zn peptidases"/>
    <property type="match status" value="1"/>
</dbReference>
<reference evidence="22 23" key="1">
    <citation type="submission" date="2016-10" db="EMBL/GenBank/DDBJ databases">
        <authorList>
            <person name="de Groot N.N."/>
        </authorList>
    </citation>
    <scope>NUCLEOTIDE SEQUENCE [LARGE SCALE GENOMIC DNA]</scope>
    <source>
        <strain evidence="22 23">DSM 12271</strain>
    </source>
</reference>
<dbReference type="GO" id="GO:0070573">
    <property type="term" value="F:metallodipeptidase activity"/>
    <property type="evidence" value="ECO:0007669"/>
    <property type="project" value="InterPro"/>
</dbReference>
<dbReference type="OrthoDB" id="1642156at2"/>
<evidence type="ECO:0000256" key="10">
    <source>
        <dbReference type="ARBA" id="ARBA00022729"/>
    </source>
</evidence>
<name>A0A1I0X779_9CLOT</name>
<evidence type="ECO:0000256" key="11">
    <source>
        <dbReference type="ARBA" id="ARBA00022801"/>
    </source>
</evidence>